<dbReference type="InterPro" id="IPR036188">
    <property type="entry name" value="FAD/NAD-bd_sf"/>
</dbReference>
<dbReference type="Proteomes" id="UP000316095">
    <property type="component" value="Unassembled WGS sequence"/>
</dbReference>
<sequence length="462" mass="52045">MIIENNFMKRVGIIGGGPGGLMSAYFLEKLCDSPLEITLFELSDRLGGKITTPCFKNFPLQYEAGAAEFYDYAHFGEDPLKELIAELGLSISPMGGSAVIMNGQILTNAEDIREHLGYTAHQELRAFDLRARNIMIPDEFYHSDHPEGSPDQANNYPFSDLLSEIQNEATQKYVQTLIHSDLATEPSLTNVAYGLQNYLMNDADYMLLYGIVGGNEQLPRELAARIHAQLKMQHRVNRIGKIGQQYLIESEFEGQVSEELFDTVIVALPHNKIPSIVFEGDCLSEAVQKHHQQYHFPAHYLRITILFEKPFWQSKLSDSFWMLDQFGGCCLYDESMRQPGGEHGILGWLLGGDAALEMSEWDDERLIQAALDSLPEFLQDGRSNFLEGAVHRWPASVNGMPGGGVQWNHDRRHLPEPVNHPHLFFVGDYLFDSTLNGVLDSAHYVASWIATLLHEYHLNSTA</sequence>
<name>A0A5C5XFX2_9PLAN</name>
<dbReference type="SUPFAM" id="SSF51905">
    <property type="entry name" value="FAD/NAD(P)-binding domain"/>
    <property type="match status" value="1"/>
</dbReference>
<dbReference type="Gene3D" id="3.50.50.60">
    <property type="entry name" value="FAD/NAD(P)-binding domain"/>
    <property type="match status" value="1"/>
</dbReference>
<comment type="caution">
    <text evidence="8">The sequence shown here is derived from an EMBL/GenBank/DDBJ whole genome shotgun (WGS) entry which is preliminary data.</text>
</comment>
<keyword evidence="5" id="KW-0073">Auxin biosynthesis</keyword>
<dbReference type="InterPro" id="IPR002937">
    <property type="entry name" value="Amino_oxidase"/>
</dbReference>
<dbReference type="SUPFAM" id="SSF54373">
    <property type="entry name" value="FAD-linked reductases, C-terminal domain"/>
    <property type="match status" value="1"/>
</dbReference>
<reference evidence="8 9" key="1">
    <citation type="submission" date="2019-02" db="EMBL/GenBank/DDBJ databases">
        <title>Deep-cultivation of Planctomycetes and their phenomic and genomic characterization uncovers novel biology.</title>
        <authorList>
            <person name="Wiegand S."/>
            <person name="Jogler M."/>
            <person name="Boedeker C."/>
            <person name="Pinto D."/>
            <person name="Vollmers J."/>
            <person name="Rivas-Marin E."/>
            <person name="Kohn T."/>
            <person name="Peeters S.H."/>
            <person name="Heuer A."/>
            <person name="Rast P."/>
            <person name="Oberbeckmann S."/>
            <person name="Bunk B."/>
            <person name="Jeske O."/>
            <person name="Meyerdierks A."/>
            <person name="Storesund J.E."/>
            <person name="Kallscheuer N."/>
            <person name="Luecker S."/>
            <person name="Lage O.M."/>
            <person name="Pohl T."/>
            <person name="Merkel B.J."/>
            <person name="Hornburger P."/>
            <person name="Mueller R.-W."/>
            <person name="Bruemmer F."/>
            <person name="Labrenz M."/>
            <person name="Spormann A.M."/>
            <person name="Op Den Camp H."/>
            <person name="Overmann J."/>
            <person name="Amann R."/>
            <person name="Jetten M.S.M."/>
            <person name="Mascher T."/>
            <person name="Medema M.H."/>
            <person name="Devos D.P."/>
            <person name="Kaster A.-K."/>
            <person name="Ovreas L."/>
            <person name="Rohde M."/>
            <person name="Galperin M.Y."/>
            <person name="Jogler C."/>
        </authorList>
    </citation>
    <scope>NUCLEOTIDE SEQUENCE [LARGE SCALE GENOMIC DNA]</scope>
    <source>
        <strain evidence="8 9">Pan54</strain>
    </source>
</reference>
<protein>
    <recommendedName>
        <fullName evidence="4">Tryptophan 2-monooxygenase</fullName>
        <ecNumber evidence="3">1.13.12.3</ecNumber>
    </recommendedName>
</protein>
<dbReference type="GO" id="GO:0009851">
    <property type="term" value="P:auxin biosynthetic process"/>
    <property type="evidence" value="ECO:0007669"/>
    <property type="project" value="UniProtKB-KW"/>
</dbReference>
<evidence type="ECO:0000313" key="8">
    <source>
        <dbReference type="EMBL" id="TWT61075.1"/>
    </source>
</evidence>
<evidence type="ECO:0000256" key="5">
    <source>
        <dbReference type="ARBA" id="ARBA00023070"/>
    </source>
</evidence>
<feature type="domain" description="Amine oxidase" evidence="7">
    <location>
        <begin position="20"/>
        <end position="446"/>
    </location>
</feature>
<dbReference type="EC" id="1.13.12.3" evidence="3"/>
<evidence type="ECO:0000313" key="9">
    <source>
        <dbReference type="Proteomes" id="UP000316095"/>
    </source>
</evidence>
<comment type="similarity">
    <text evidence="2">Belongs to the tryptophan 2-monooxygenase family.</text>
</comment>
<dbReference type="Pfam" id="PF01593">
    <property type="entry name" value="Amino_oxidase"/>
    <property type="match status" value="1"/>
</dbReference>
<dbReference type="GO" id="GO:0050361">
    <property type="term" value="F:tryptophan 2-monooxygenase activity"/>
    <property type="evidence" value="ECO:0007669"/>
    <property type="project" value="UniProtKB-EC"/>
</dbReference>
<dbReference type="EMBL" id="SJPG01000001">
    <property type="protein sequence ID" value="TWT61075.1"/>
    <property type="molecule type" value="Genomic_DNA"/>
</dbReference>
<comment type="pathway">
    <text evidence="1">Plant hormone metabolism; auxin biosynthesis.</text>
</comment>
<evidence type="ECO:0000256" key="4">
    <source>
        <dbReference type="ARBA" id="ARBA00017871"/>
    </source>
</evidence>
<proteinExistence type="inferred from homology"/>
<comment type="catalytic activity">
    <reaction evidence="6">
        <text>L-tryptophan + O2 = indole-3-acetamide + CO2 + H2O</text>
        <dbReference type="Rhea" id="RHEA:16165"/>
        <dbReference type="ChEBI" id="CHEBI:15377"/>
        <dbReference type="ChEBI" id="CHEBI:15379"/>
        <dbReference type="ChEBI" id="CHEBI:16031"/>
        <dbReference type="ChEBI" id="CHEBI:16526"/>
        <dbReference type="ChEBI" id="CHEBI:57912"/>
        <dbReference type="EC" id="1.13.12.3"/>
    </reaction>
</comment>
<evidence type="ECO:0000259" key="7">
    <source>
        <dbReference type="Pfam" id="PF01593"/>
    </source>
</evidence>
<dbReference type="AlphaFoldDB" id="A0A5C5XFX2"/>
<keyword evidence="9" id="KW-1185">Reference proteome</keyword>
<evidence type="ECO:0000256" key="2">
    <source>
        <dbReference type="ARBA" id="ARBA00005833"/>
    </source>
</evidence>
<dbReference type="PANTHER" id="PTHR10742">
    <property type="entry name" value="FLAVIN MONOAMINE OXIDASE"/>
    <property type="match status" value="1"/>
</dbReference>
<dbReference type="PANTHER" id="PTHR10742:SF410">
    <property type="entry name" value="LYSINE-SPECIFIC HISTONE DEMETHYLASE 2"/>
    <property type="match status" value="1"/>
</dbReference>
<gene>
    <name evidence="8" type="ORF">Pan54_18090</name>
</gene>
<accession>A0A5C5XFX2</accession>
<evidence type="ECO:0000256" key="1">
    <source>
        <dbReference type="ARBA" id="ARBA00004814"/>
    </source>
</evidence>
<dbReference type="InterPro" id="IPR050281">
    <property type="entry name" value="Flavin_monoamine_oxidase"/>
</dbReference>
<evidence type="ECO:0000256" key="6">
    <source>
        <dbReference type="ARBA" id="ARBA00047321"/>
    </source>
</evidence>
<evidence type="ECO:0000256" key="3">
    <source>
        <dbReference type="ARBA" id="ARBA00012535"/>
    </source>
</evidence>
<organism evidence="8 9">
    <name type="scientific">Rubinisphaera italica</name>
    <dbReference type="NCBI Taxonomy" id="2527969"/>
    <lineage>
        <taxon>Bacteria</taxon>
        <taxon>Pseudomonadati</taxon>
        <taxon>Planctomycetota</taxon>
        <taxon>Planctomycetia</taxon>
        <taxon>Planctomycetales</taxon>
        <taxon>Planctomycetaceae</taxon>
        <taxon>Rubinisphaera</taxon>
    </lineage>
</organism>